<dbReference type="AlphaFoldDB" id="S8EDU3"/>
<dbReference type="HOGENOM" id="CLU_171506_0_0_1"/>
<keyword evidence="3" id="KW-1185">Reference proteome</keyword>
<dbReference type="InParanoid" id="S8EDU3"/>
<dbReference type="PROSITE" id="PS51186">
    <property type="entry name" value="GNAT"/>
    <property type="match status" value="1"/>
</dbReference>
<feature type="domain" description="N-acetyltransferase" evidence="1">
    <location>
        <begin position="1"/>
        <end position="94"/>
    </location>
</feature>
<name>S8EDU3_FOMSC</name>
<evidence type="ECO:0000313" key="3">
    <source>
        <dbReference type="Proteomes" id="UP000015241"/>
    </source>
</evidence>
<evidence type="ECO:0000259" key="1">
    <source>
        <dbReference type="PROSITE" id="PS51186"/>
    </source>
</evidence>
<dbReference type="EMBL" id="KE504142">
    <property type="protein sequence ID" value="EPT01389.1"/>
    <property type="molecule type" value="Genomic_DNA"/>
</dbReference>
<dbReference type="GO" id="GO:0016747">
    <property type="term" value="F:acyltransferase activity, transferring groups other than amino-acyl groups"/>
    <property type="evidence" value="ECO:0007669"/>
    <property type="project" value="InterPro"/>
</dbReference>
<dbReference type="InterPro" id="IPR016181">
    <property type="entry name" value="Acyl_CoA_acyltransferase"/>
</dbReference>
<gene>
    <name evidence="2" type="ORF">FOMPIDRAFT_1120465</name>
</gene>
<reference evidence="2 3" key="1">
    <citation type="journal article" date="2012" name="Science">
        <title>The Paleozoic origin of enzymatic lignin decomposition reconstructed from 31 fungal genomes.</title>
        <authorList>
            <person name="Floudas D."/>
            <person name="Binder M."/>
            <person name="Riley R."/>
            <person name="Barry K."/>
            <person name="Blanchette R.A."/>
            <person name="Henrissat B."/>
            <person name="Martinez A.T."/>
            <person name="Otillar R."/>
            <person name="Spatafora J.W."/>
            <person name="Yadav J.S."/>
            <person name="Aerts A."/>
            <person name="Benoit I."/>
            <person name="Boyd A."/>
            <person name="Carlson A."/>
            <person name="Copeland A."/>
            <person name="Coutinho P.M."/>
            <person name="de Vries R.P."/>
            <person name="Ferreira P."/>
            <person name="Findley K."/>
            <person name="Foster B."/>
            <person name="Gaskell J."/>
            <person name="Glotzer D."/>
            <person name="Gorecki P."/>
            <person name="Heitman J."/>
            <person name="Hesse C."/>
            <person name="Hori C."/>
            <person name="Igarashi K."/>
            <person name="Jurgens J.A."/>
            <person name="Kallen N."/>
            <person name="Kersten P."/>
            <person name="Kohler A."/>
            <person name="Kuees U."/>
            <person name="Kumar T.K.A."/>
            <person name="Kuo A."/>
            <person name="LaButti K."/>
            <person name="Larrondo L.F."/>
            <person name="Lindquist E."/>
            <person name="Ling A."/>
            <person name="Lombard V."/>
            <person name="Lucas S."/>
            <person name="Lundell T."/>
            <person name="Martin R."/>
            <person name="McLaughlin D.J."/>
            <person name="Morgenstern I."/>
            <person name="Morin E."/>
            <person name="Murat C."/>
            <person name="Nagy L.G."/>
            <person name="Nolan M."/>
            <person name="Ohm R.A."/>
            <person name="Patyshakuliyeva A."/>
            <person name="Rokas A."/>
            <person name="Ruiz-Duenas F.J."/>
            <person name="Sabat G."/>
            <person name="Salamov A."/>
            <person name="Samejima M."/>
            <person name="Schmutz J."/>
            <person name="Slot J.C."/>
            <person name="St John F."/>
            <person name="Stenlid J."/>
            <person name="Sun H."/>
            <person name="Sun S."/>
            <person name="Syed K."/>
            <person name="Tsang A."/>
            <person name="Wiebenga A."/>
            <person name="Young D."/>
            <person name="Pisabarro A."/>
            <person name="Eastwood D.C."/>
            <person name="Martin F."/>
            <person name="Cullen D."/>
            <person name="Grigoriev I.V."/>
            <person name="Hibbett D.S."/>
        </authorList>
    </citation>
    <scope>NUCLEOTIDE SEQUENCE</scope>
    <source>
        <strain evidence="3">FP-58527</strain>
    </source>
</reference>
<dbReference type="Proteomes" id="UP000015241">
    <property type="component" value="Unassembled WGS sequence"/>
</dbReference>
<dbReference type="Pfam" id="PF13508">
    <property type="entry name" value="Acetyltransf_7"/>
    <property type="match status" value="1"/>
</dbReference>
<proteinExistence type="predicted"/>
<sequence length="111" mass="11823">MGIQNAAIEAGLGGGVGNMFAVHDLAAHPKRQGRGYGKALLNAANAKADALGLTTWLASSNINNTAFYESCGFKTVREFSVGDDDPTWAKPPVILKIVRPPLQRHFCAVRT</sequence>
<protein>
    <recommendedName>
        <fullName evidence="1">N-acetyltransferase domain-containing protein</fullName>
    </recommendedName>
</protein>
<dbReference type="Gene3D" id="3.40.630.30">
    <property type="match status" value="1"/>
</dbReference>
<dbReference type="SUPFAM" id="SSF55729">
    <property type="entry name" value="Acyl-CoA N-acyltransferases (Nat)"/>
    <property type="match status" value="1"/>
</dbReference>
<accession>S8EDU3</accession>
<dbReference type="STRING" id="743788.S8EDU3"/>
<dbReference type="PANTHER" id="PTHR42791:SF1">
    <property type="entry name" value="N-ACETYLTRANSFERASE DOMAIN-CONTAINING PROTEIN"/>
    <property type="match status" value="1"/>
</dbReference>
<dbReference type="InterPro" id="IPR000182">
    <property type="entry name" value="GNAT_dom"/>
</dbReference>
<dbReference type="InterPro" id="IPR052523">
    <property type="entry name" value="Trichothecene_AcTrans"/>
</dbReference>
<dbReference type="PANTHER" id="PTHR42791">
    <property type="entry name" value="GNAT FAMILY ACETYLTRANSFERASE"/>
    <property type="match status" value="1"/>
</dbReference>
<evidence type="ECO:0000313" key="2">
    <source>
        <dbReference type="EMBL" id="EPT01389.1"/>
    </source>
</evidence>
<organism evidence="2 3">
    <name type="scientific">Fomitopsis schrenkii</name>
    <name type="common">Brown rot fungus</name>
    <dbReference type="NCBI Taxonomy" id="2126942"/>
    <lineage>
        <taxon>Eukaryota</taxon>
        <taxon>Fungi</taxon>
        <taxon>Dikarya</taxon>
        <taxon>Basidiomycota</taxon>
        <taxon>Agaricomycotina</taxon>
        <taxon>Agaricomycetes</taxon>
        <taxon>Polyporales</taxon>
        <taxon>Fomitopsis</taxon>
    </lineage>
</organism>
<dbReference type="OrthoDB" id="2744543at2759"/>